<sequence length="93" mass="10599">MSEQSDLAAQLAAQREMNRGVVPKKAKQILGGTYKEKNSNMAVYLPREMIADLKKLAFEEGRSVSEIAKELFEQRLKEGPKKPEPGRRRRVIE</sequence>
<dbReference type="GeneID" id="64947279"/>
<protein>
    <submittedName>
        <fullName evidence="1">ParB-like dsDNA partitioning protein</fullName>
    </submittedName>
</protein>
<name>A0A514A3N6_9CAUD</name>
<accession>A0A514A3N6</accession>
<gene>
    <name evidence="1" type="primary">34</name>
    <name evidence="1" type="ORF">SEA_BENVOLIO_34</name>
</gene>
<proteinExistence type="predicted"/>
<reference evidence="1 2" key="1">
    <citation type="submission" date="2019-05" db="EMBL/GenBank/DDBJ databases">
        <authorList>
            <person name="Adams R."/>
            <person name="Akbary L.S."/>
            <person name="Andrews M.B."/>
            <person name="Baumann C.N."/>
            <person name="Belamarich J.P."/>
            <person name="Bhuta P.S."/>
            <person name="Campbell C.V."/>
            <person name="Crevits C.K."/>
            <person name="Crockett C.R."/>
            <person name="Dolan H.E."/>
            <person name="Ellis C.L."/>
            <person name="Elsasser D.N."/>
            <person name="Fenwick S.L."/>
            <person name="Guo R."/>
            <person name="Jackson A.R."/>
            <person name="Kaur A."/>
            <person name="Madison K.A."/>
            <person name="Kivimaki S.E."/>
            <person name="Martin A.Y."/>
            <person name="McChesney S.A."/>
            <person name="McCreary M.E."/>
            <person name="McMahill K.J."/>
            <person name="Nicely M.K."/>
            <person name="Ofsa J.B."/>
            <person name="Redle J.D."/>
            <person name="Santos M.R."/>
            <person name="Stiltner K.B."/>
            <person name="Taheny A.C."/>
            <person name="Tran P.V."/>
            <person name="Tunckanat T."/>
            <person name="Villavicencio A.P."/>
            <person name="Voshell S.M."/>
            <person name="Williams K.J."/>
            <person name="Witmer C.E."/>
            <person name="Woodruff E.H."/>
            <person name="Garlena R.A."/>
            <person name="Russell D.A."/>
            <person name="Pope W.H."/>
            <person name="Jacobs-Sera D."/>
            <person name="Hatfull G.F."/>
        </authorList>
    </citation>
    <scope>NUCLEOTIDE SEQUENCE [LARGE SCALE GENOMIC DNA]</scope>
</reference>
<evidence type="ECO:0000313" key="2">
    <source>
        <dbReference type="Proteomes" id="UP000320155"/>
    </source>
</evidence>
<dbReference type="EMBL" id="MK919472">
    <property type="protein sequence ID" value="QDH47852.1"/>
    <property type="molecule type" value="Genomic_DNA"/>
</dbReference>
<keyword evidence="2" id="KW-1185">Reference proteome</keyword>
<dbReference type="GO" id="GO:0006355">
    <property type="term" value="P:regulation of DNA-templated transcription"/>
    <property type="evidence" value="ECO:0007669"/>
    <property type="project" value="InterPro"/>
</dbReference>
<dbReference type="InterPro" id="IPR010985">
    <property type="entry name" value="Ribbon_hlx_hlx"/>
</dbReference>
<organism evidence="1 2">
    <name type="scientific">Mycobacterium phage Benvolio</name>
    <dbReference type="NCBI Taxonomy" id="2591074"/>
    <lineage>
        <taxon>Viruses</taxon>
        <taxon>Duplodnaviria</taxon>
        <taxon>Heunggongvirae</taxon>
        <taxon>Uroviricota</taxon>
        <taxon>Caudoviricetes</taxon>
        <taxon>Turbidovirus</taxon>
        <taxon>Turbidovirus benvolio</taxon>
    </lineage>
</organism>
<dbReference type="Proteomes" id="UP000320155">
    <property type="component" value="Segment"/>
</dbReference>
<evidence type="ECO:0000313" key="1">
    <source>
        <dbReference type="EMBL" id="QDH47852.1"/>
    </source>
</evidence>
<dbReference type="SUPFAM" id="SSF47598">
    <property type="entry name" value="Ribbon-helix-helix"/>
    <property type="match status" value="1"/>
</dbReference>
<dbReference type="KEGG" id="vg:64947279"/>
<dbReference type="RefSeq" id="YP_010063471.1">
    <property type="nucleotide sequence ID" value="NC_054806.1"/>
</dbReference>